<feature type="region of interest" description="Disordered" evidence="1">
    <location>
        <begin position="203"/>
        <end position="228"/>
    </location>
</feature>
<evidence type="ECO:0000313" key="2">
    <source>
        <dbReference type="EMBL" id="OJT15755.1"/>
    </source>
</evidence>
<evidence type="ECO:0000313" key="3">
    <source>
        <dbReference type="Proteomes" id="UP000184267"/>
    </source>
</evidence>
<reference evidence="2 3" key="1">
    <citation type="submission" date="2016-10" db="EMBL/GenBank/DDBJ databases">
        <title>Genome sequence of the basidiomycete white-rot fungus Trametes pubescens.</title>
        <authorList>
            <person name="Makela M.R."/>
            <person name="Granchi Z."/>
            <person name="Peng M."/>
            <person name="De Vries R.P."/>
            <person name="Grigoriev I."/>
            <person name="Riley R."/>
            <person name="Hilden K."/>
        </authorList>
    </citation>
    <scope>NUCLEOTIDE SEQUENCE [LARGE SCALE GENOMIC DNA]</scope>
    <source>
        <strain evidence="2 3">FBCC735</strain>
    </source>
</reference>
<proteinExistence type="predicted"/>
<name>A0A1M2W7B8_TRAPU</name>
<comment type="caution">
    <text evidence="2">The sequence shown here is derived from an EMBL/GenBank/DDBJ whole genome shotgun (WGS) entry which is preliminary data.</text>
</comment>
<accession>A0A1M2W7B8</accession>
<organism evidence="2 3">
    <name type="scientific">Trametes pubescens</name>
    <name type="common">White-rot fungus</name>
    <dbReference type="NCBI Taxonomy" id="154538"/>
    <lineage>
        <taxon>Eukaryota</taxon>
        <taxon>Fungi</taxon>
        <taxon>Dikarya</taxon>
        <taxon>Basidiomycota</taxon>
        <taxon>Agaricomycotina</taxon>
        <taxon>Agaricomycetes</taxon>
        <taxon>Polyporales</taxon>
        <taxon>Polyporaceae</taxon>
        <taxon>Trametes</taxon>
    </lineage>
</organism>
<gene>
    <name evidence="2" type="ORF">TRAPUB_4303</name>
</gene>
<protein>
    <submittedName>
        <fullName evidence="2">Uncharacterized protein</fullName>
    </submittedName>
</protein>
<dbReference type="EMBL" id="MNAD01000136">
    <property type="protein sequence ID" value="OJT15755.1"/>
    <property type="molecule type" value="Genomic_DNA"/>
</dbReference>
<evidence type="ECO:0000256" key="1">
    <source>
        <dbReference type="SAM" id="MobiDB-lite"/>
    </source>
</evidence>
<dbReference type="Proteomes" id="UP000184267">
    <property type="component" value="Unassembled WGS sequence"/>
</dbReference>
<dbReference type="AlphaFoldDB" id="A0A1M2W7B8"/>
<keyword evidence="3" id="KW-1185">Reference proteome</keyword>
<sequence>MDSRPDLNWEPYPLHRPQPRSAYLHIVVVEAQSAHHPTPGQSRTCLYTVPILPAAPLEVGQYVHLHLLCANGLNARLPHDLGQVVALPVPVAGRLEGERMRHEEEVEFILKNEIAEARVRNAIIRIRHVPNISARTGLSEALSAKLERLAVGQGGQGPRAPEDVAHPLYPSGAVELAGSSTKDLKWKNPLDTDNWAIPRRKPRMAKTAGIAERSTSRCGAVPSVTNEK</sequence>